<gene>
    <name evidence="2" type="ORF">CONLIGDRAFT_196910</name>
</gene>
<evidence type="ECO:0000256" key="1">
    <source>
        <dbReference type="SAM" id="MobiDB-lite"/>
    </source>
</evidence>
<sequence>MRLYLQQKSNMAPIPGTGTKFASSGVEQQSARQGSLSKDQGLIKAVAVKQRRFQDMLWRTHDSLEGELEGAAPVPNEFFNELEKVLLNDQDYAEDILVLDFYSSLVKILENSSRFSMAILFGLINAQELGQMKREEISNLVKEYGDMDEATFRQTLLRANNDTSHVHANVRMSGSPANVVVSTGRGVDRLKSQKQRASMAAPAASLAGVEREHEMPQQRSFTHQQTNKRQPHLPAWAKKAVAGESVERTKSPQEVTPTPSQRPAKPQPPQRRPSQHQSRPRPPKPRPSQQQRSESRSSVPQAGDSAENALVID</sequence>
<dbReference type="AlphaFoldDB" id="A0A1J7J261"/>
<evidence type="ECO:0000313" key="3">
    <source>
        <dbReference type="Proteomes" id="UP000182658"/>
    </source>
</evidence>
<feature type="region of interest" description="Disordered" evidence="1">
    <location>
        <begin position="1"/>
        <end position="22"/>
    </location>
</feature>
<reference evidence="2 3" key="1">
    <citation type="submission" date="2016-10" db="EMBL/GenBank/DDBJ databases">
        <title>Draft genome sequence of Coniochaeta ligniaria NRRL30616, a lignocellulolytic fungus for bioabatement of inhibitors in plant biomass hydrolysates.</title>
        <authorList>
            <consortium name="DOE Joint Genome Institute"/>
            <person name="Jimenez D.J."/>
            <person name="Hector R.E."/>
            <person name="Riley R."/>
            <person name="Sun H."/>
            <person name="Grigoriev I.V."/>
            <person name="Van Elsas J.D."/>
            <person name="Nichols N.N."/>
        </authorList>
    </citation>
    <scope>NUCLEOTIDE SEQUENCE [LARGE SCALE GENOMIC DNA]</scope>
    <source>
        <strain evidence="2 3">NRRL 30616</strain>
    </source>
</reference>
<keyword evidence="3" id="KW-1185">Reference proteome</keyword>
<name>A0A1J7J261_9PEZI</name>
<feature type="compositionally biased region" description="Low complexity" evidence="1">
    <location>
        <begin position="287"/>
        <end position="301"/>
    </location>
</feature>
<organism evidence="2 3">
    <name type="scientific">Coniochaeta ligniaria NRRL 30616</name>
    <dbReference type="NCBI Taxonomy" id="1408157"/>
    <lineage>
        <taxon>Eukaryota</taxon>
        <taxon>Fungi</taxon>
        <taxon>Dikarya</taxon>
        <taxon>Ascomycota</taxon>
        <taxon>Pezizomycotina</taxon>
        <taxon>Sordariomycetes</taxon>
        <taxon>Sordariomycetidae</taxon>
        <taxon>Coniochaetales</taxon>
        <taxon>Coniochaetaceae</taxon>
        <taxon>Coniochaeta</taxon>
    </lineage>
</organism>
<accession>A0A1J7J261</accession>
<dbReference type="InParanoid" id="A0A1J7J261"/>
<evidence type="ECO:0000313" key="2">
    <source>
        <dbReference type="EMBL" id="OIW33838.1"/>
    </source>
</evidence>
<proteinExistence type="predicted"/>
<dbReference type="EMBL" id="KV875094">
    <property type="protein sequence ID" value="OIW33838.1"/>
    <property type="molecule type" value="Genomic_DNA"/>
</dbReference>
<feature type="region of interest" description="Disordered" evidence="1">
    <location>
        <begin position="190"/>
        <end position="313"/>
    </location>
</feature>
<dbReference type="Proteomes" id="UP000182658">
    <property type="component" value="Unassembled WGS sequence"/>
</dbReference>
<feature type="compositionally biased region" description="Low complexity" evidence="1">
    <location>
        <begin position="197"/>
        <end position="207"/>
    </location>
</feature>
<feature type="compositionally biased region" description="Polar residues" evidence="1">
    <location>
        <begin position="217"/>
        <end position="228"/>
    </location>
</feature>
<dbReference type="OrthoDB" id="10610055at2759"/>
<feature type="compositionally biased region" description="Polar residues" evidence="1">
    <location>
        <begin position="1"/>
        <end position="10"/>
    </location>
</feature>
<protein>
    <submittedName>
        <fullName evidence="2">Uncharacterized protein</fullName>
    </submittedName>
</protein>